<feature type="transmembrane region" description="Helical" evidence="8">
    <location>
        <begin position="318"/>
        <end position="339"/>
    </location>
</feature>
<sequence>MERFARGPVGLVVAIQVLVLTLVSGRYGFHRDELYFLAAGKRLAWGYVDQPSLTPLLARISTDLFGATPAGLRVAATLCAAVTVVLLALVTREFGGGRGAQVLTAATTALAAFVVVDGHMLSTATVDLLIWSALGLVVLRLFRTGDGRWWLAIGAVVGIGLEAKWLVLLMVASIGLSVLAVGPRTVFRSGWLAAGILLALALAAPGLIWQAAHDFPLLTVASGISEDDGAENRILFVPMQFLYLSPVVVPIWIAGGLRLWRDPELRWARSLAPAYPVLCVLLLISGGKPYYSAPFLLLLTAAGAEPCLRSLDRVSRRVWATVSAVLGAAVSLIVGLPLLPVSALAPVLVVNKEQGEQAGWPELASSVTRVWEQIPAERRSTAVIFTRNYGQAGALEYYGLPGVYSGHMSYADWGPPPGTASGPVLVVGPYLPTWFVGCREAAVHDNGLGVENDEQGVRISLCDGTSRPWDVLWGELRHYY</sequence>
<dbReference type="RefSeq" id="WP_038515301.1">
    <property type="nucleotide sequence ID" value="NZ_CP008953.1"/>
</dbReference>
<dbReference type="GO" id="GO:0009103">
    <property type="term" value="P:lipopolysaccharide biosynthetic process"/>
    <property type="evidence" value="ECO:0007669"/>
    <property type="project" value="UniProtKB-ARBA"/>
</dbReference>
<feature type="domain" description="Glycosyltransferase RgtA/B/C/D-like" evidence="9">
    <location>
        <begin position="49"/>
        <end position="209"/>
    </location>
</feature>
<feature type="transmembrane region" description="Helical" evidence="8">
    <location>
        <begin position="149"/>
        <end position="179"/>
    </location>
</feature>
<dbReference type="Proteomes" id="UP000028492">
    <property type="component" value="Chromosome"/>
</dbReference>
<keyword evidence="3" id="KW-0328">Glycosyltransferase</keyword>
<evidence type="ECO:0000256" key="2">
    <source>
        <dbReference type="ARBA" id="ARBA00022475"/>
    </source>
</evidence>
<feature type="transmembrane region" description="Helical" evidence="8">
    <location>
        <begin position="102"/>
        <end position="121"/>
    </location>
</feature>
<dbReference type="GO" id="GO:0016763">
    <property type="term" value="F:pentosyltransferase activity"/>
    <property type="evidence" value="ECO:0007669"/>
    <property type="project" value="TreeGrafter"/>
</dbReference>
<evidence type="ECO:0000256" key="3">
    <source>
        <dbReference type="ARBA" id="ARBA00022676"/>
    </source>
</evidence>
<evidence type="ECO:0000313" key="10">
    <source>
        <dbReference type="EMBL" id="AIG77641.1"/>
    </source>
</evidence>
<dbReference type="PANTHER" id="PTHR33908">
    <property type="entry name" value="MANNOSYLTRANSFERASE YKCB-RELATED"/>
    <property type="match status" value="1"/>
</dbReference>
<feature type="transmembrane region" description="Helical" evidence="8">
    <location>
        <begin position="241"/>
        <end position="260"/>
    </location>
</feature>
<protein>
    <submittedName>
        <fullName evidence="10">Conserved putative membrane protein</fullName>
    </submittedName>
</protein>
<dbReference type="Pfam" id="PF13231">
    <property type="entry name" value="PMT_2"/>
    <property type="match status" value="1"/>
</dbReference>
<evidence type="ECO:0000256" key="4">
    <source>
        <dbReference type="ARBA" id="ARBA00022679"/>
    </source>
</evidence>
<dbReference type="HOGENOM" id="CLU_037625_0_0_11"/>
<dbReference type="InterPro" id="IPR038731">
    <property type="entry name" value="RgtA/B/C-like"/>
</dbReference>
<dbReference type="AlphaFoldDB" id="A0A075UYW0"/>
<evidence type="ECO:0000313" key="11">
    <source>
        <dbReference type="Proteomes" id="UP000028492"/>
    </source>
</evidence>
<accession>A0A075UYW0</accession>
<evidence type="ECO:0000256" key="7">
    <source>
        <dbReference type="ARBA" id="ARBA00023136"/>
    </source>
</evidence>
<dbReference type="EMBL" id="CP008953">
    <property type="protein sequence ID" value="AIG77641.1"/>
    <property type="molecule type" value="Genomic_DNA"/>
</dbReference>
<reference evidence="10 11" key="1">
    <citation type="journal article" date="2014" name="J. Biotechnol.">
        <title>Complete genome sequence of the actinobacterium Amycolatopsis japonica MG417-CF17(T) (=DSM 44213T) producing (S,S)-N,N'-ethylenediaminedisuccinic acid.</title>
        <authorList>
            <person name="Stegmann E."/>
            <person name="Albersmeier A."/>
            <person name="Spohn M."/>
            <person name="Gert H."/>
            <person name="Weber T."/>
            <person name="Wohlleben W."/>
            <person name="Kalinowski J."/>
            <person name="Ruckert C."/>
        </authorList>
    </citation>
    <scope>NUCLEOTIDE SEQUENCE [LARGE SCALE GENOMIC DNA]</scope>
    <source>
        <strain evidence="11">MG417-CF17 (DSM 44213)</strain>
    </source>
</reference>
<keyword evidence="7 8" id="KW-0472">Membrane</keyword>
<evidence type="ECO:0000259" key="9">
    <source>
        <dbReference type="Pfam" id="PF13231"/>
    </source>
</evidence>
<dbReference type="GO" id="GO:0005886">
    <property type="term" value="C:plasma membrane"/>
    <property type="evidence" value="ECO:0007669"/>
    <property type="project" value="UniProtKB-SubCell"/>
</dbReference>
<dbReference type="STRING" id="208439.AJAP_23960"/>
<evidence type="ECO:0000256" key="8">
    <source>
        <dbReference type="SAM" id="Phobius"/>
    </source>
</evidence>
<evidence type="ECO:0000256" key="5">
    <source>
        <dbReference type="ARBA" id="ARBA00022692"/>
    </source>
</evidence>
<evidence type="ECO:0000256" key="6">
    <source>
        <dbReference type="ARBA" id="ARBA00022989"/>
    </source>
</evidence>
<keyword evidence="4" id="KW-0808">Transferase</keyword>
<comment type="subcellular location">
    <subcellularLocation>
        <location evidence="1">Cell membrane</location>
        <topology evidence="1">Multi-pass membrane protein</topology>
    </subcellularLocation>
</comment>
<dbReference type="eggNOG" id="COG1807">
    <property type="taxonomic scope" value="Bacteria"/>
</dbReference>
<organism evidence="10 11">
    <name type="scientific">Amycolatopsis japonica</name>
    <dbReference type="NCBI Taxonomy" id="208439"/>
    <lineage>
        <taxon>Bacteria</taxon>
        <taxon>Bacillati</taxon>
        <taxon>Actinomycetota</taxon>
        <taxon>Actinomycetes</taxon>
        <taxon>Pseudonocardiales</taxon>
        <taxon>Pseudonocardiaceae</taxon>
        <taxon>Amycolatopsis</taxon>
        <taxon>Amycolatopsis japonica group</taxon>
    </lineage>
</organism>
<keyword evidence="2" id="KW-1003">Cell membrane</keyword>
<keyword evidence="6 8" id="KW-1133">Transmembrane helix</keyword>
<gene>
    <name evidence="10" type="ORF">AJAP_23960</name>
</gene>
<name>A0A075UYW0_9PSEU</name>
<feature type="transmembrane region" description="Helical" evidence="8">
    <location>
        <begin position="191"/>
        <end position="212"/>
    </location>
</feature>
<dbReference type="PANTHER" id="PTHR33908:SF11">
    <property type="entry name" value="MEMBRANE PROTEIN"/>
    <property type="match status" value="1"/>
</dbReference>
<dbReference type="KEGG" id="aja:AJAP_23960"/>
<keyword evidence="11" id="KW-1185">Reference proteome</keyword>
<dbReference type="InterPro" id="IPR050297">
    <property type="entry name" value="LipidA_mod_glycosyltrf_83"/>
</dbReference>
<proteinExistence type="predicted"/>
<feature type="transmembrane region" description="Helical" evidence="8">
    <location>
        <begin position="70"/>
        <end position="90"/>
    </location>
</feature>
<evidence type="ECO:0000256" key="1">
    <source>
        <dbReference type="ARBA" id="ARBA00004651"/>
    </source>
</evidence>
<keyword evidence="5 8" id="KW-0812">Transmembrane</keyword>